<name>A0A834SEF4_9FABA</name>
<protein>
    <submittedName>
        <fullName evidence="2">Uncharacterized protein</fullName>
    </submittedName>
</protein>
<evidence type="ECO:0000256" key="1">
    <source>
        <dbReference type="SAM" id="MobiDB-lite"/>
    </source>
</evidence>
<organism evidence="2 3">
    <name type="scientific">Senna tora</name>
    <dbReference type="NCBI Taxonomy" id="362788"/>
    <lineage>
        <taxon>Eukaryota</taxon>
        <taxon>Viridiplantae</taxon>
        <taxon>Streptophyta</taxon>
        <taxon>Embryophyta</taxon>
        <taxon>Tracheophyta</taxon>
        <taxon>Spermatophyta</taxon>
        <taxon>Magnoliopsida</taxon>
        <taxon>eudicotyledons</taxon>
        <taxon>Gunneridae</taxon>
        <taxon>Pentapetalae</taxon>
        <taxon>rosids</taxon>
        <taxon>fabids</taxon>
        <taxon>Fabales</taxon>
        <taxon>Fabaceae</taxon>
        <taxon>Caesalpinioideae</taxon>
        <taxon>Cassia clade</taxon>
        <taxon>Senna</taxon>
    </lineage>
</organism>
<accession>A0A834SEF4</accession>
<evidence type="ECO:0000313" key="2">
    <source>
        <dbReference type="EMBL" id="KAF7801886.1"/>
    </source>
</evidence>
<gene>
    <name evidence="2" type="ORF">G2W53_040997</name>
</gene>
<proteinExistence type="predicted"/>
<dbReference type="EMBL" id="JAAIUW010000013">
    <property type="protein sequence ID" value="KAF7801886.1"/>
    <property type="molecule type" value="Genomic_DNA"/>
</dbReference>
<sequence>MTATAFCATDGDGTESQGGNSDATGSVRNGSGFTRKSWHRIEKRIGLSRNLRRKRQEGAHYLGFLGDVSLSRSDGGRGKDVTSGGPVYQLLPPAQHAGWGIDGVADLNEVFEEFWVYERVSEVRSISVQSLKSSFSLEVTSGGAFSMVLKKSAIDPESRLTVSSVLYEL</sequence>
<keyword evidence="3" id="KW-1185">Reference proteome</keyword>
<comment type="caution">
    <text evidence="2">The sequence shown here is derived from an EMBL/GenBank/DDBJ whole genome shotgun (WGS) entry which is preliminary data.</text>
</comment>
<dbReference type="Proteomes" id="UP000634136">
    <property type="component" value="Unassembled WGS sequence"/>
</dbReference>
<feature type="region of interest" description="Disordered" evidence="1">
    <location>
        <begin position="1"/>
        <end position="31"/>
    </location>
</feature>
<reference evidence="2" key="1">
    <citation type="submission" date="2020-09" db="EMBL/GenBank/DDBJ databases">
        <title>Genome-Enabled Discovery of Anthraquinone Biosynthesis in Senna tora.</title>
        <authorList>
            <person name="Kang S.-H."/>
            <person name="Pandey R.P."/>
            <person name="Lee C.-M."/>
            <person name="Sim J.-S."/>
            <person name="Jeong J.-T."/>
            <person name="Choi B.-S."/>
            <person name="Jung M."/>
            <person name="Ginzburg D."/>
            <person name="Zhao K."/>
            <person name="Won S.Y."/>
            <person name="Oh T.-J."/>
            <person name="Yu Y."/>
            <person name="Kim N.-H."/>
            <person name="Lee O.R."/>
            <person name="Lee T.-H."/>
            <person name="Bashyal P."/>
            <person name="Kim T.-S."/>
            <person name="Lee W.-H."/>
            <person name="Kawkins C."/>
            <person name="Kim C.-K."/>
            <person name="Kim J.S."/>
            <person name="Ahn B.O."/>
            <person name="Rhee S.Y."/>
            <person name="Sohng J.K."/>
        </authorList>
    </citation>
    <scope>NUCLEOTIDE SEQUENCE</scope>
    <source>
        <tissue evidence="2">Leaf</tissue>
    </source>
</reference>
<dbReference type="AlphaFoldDB" id="A0A834SEF4"/>
<evidence type="ECO:0000313" key="3">
    <source>
        <dbReference type="Proteomes" id="UP000634136"/>
    </source>
</evidence>
<feature type="compositionally biased region" description="Polar residues" evidence="1">
    <location>
        <begin position="14"/>
        <end position="31"/>
    </location>
</feature>